<dbReference type="STRING" id="128403.WA1_01555"/>
<gene>
    <name evidence="2" type="ORF">WA1_01555</name>
</gene>
<dbReference type="Proteomes" id="UP000076925">
    <property type="component" value="Unassembled WGS sequence"/>
</dbReference>
<dbReference type="InterPro" id="IPR041657">
    <property type="entry name" value="HTH_17"/>
</dbReference>
<dbReference type="EMBL" id="ANNX02000012">
    <property type="protein sequence ID" value="KYC43865.1"/>
    <property type="molecule type" value="Genomic_DNA"/>
</dbReference>
<dbReference type="AlphaFoldDB" id="A0A139XGP0"/>
<evidence type="ECO:0000313" key="2">
    <source>
        <dbReference type="EMBL" id="KYC43865.1"/>
    </source>
</evidence>
<proteinExistence type="predicted"/>
<name>A0A139XGP0_9CYAN</name>
<comment type="caution">
    <text evidence="2">The sequence shown here is derived from an EMBL/GenBank/DDBJ whole genome shotgun (WGS) entry which is preliminary data.</text>
</comment>
<feature type="domain" description="Helix-turn-helix" evidence="1">
    <location>
        <begin position="9"/>
        <end position="59"/>
    </location>
</feature>
<evidence type="ECO:0000313" key="3">
    <source>
        <dbReference type="Proteomes" id="UP000076925"/>
    </source>
</evidence>
<organism evidence="2 3">
    <name type="scientific">Scytonema hofmannii PCC 7110</name>
    <dbReference type="NCBI Taxonomy" id="128403"/>
    <lineage>
        <taxon>Bacteria</taxon>
        <taxon>Bacillati</taxon>
        <taxon>Cyanobacteriota</taxon>
        <taxon>Cyanophyceae</taxon>
        <taxon>Nostocales</taxon>
        <taxon>Scytonemataceae</taxon>
        <taxon>Scytonema</taxon>
    </lineage>
</organism>
<dbReference type="RefSeq" id="WP_017748686.1">
    <property type="nucleotide sequence ID" value="NZ_KQ976354.1"/>
</dbReference>
<reference evidence="2 3" key="1">
    <citation type="journal article" date="2013" name="Genome Biol. Evol.">
        <title>Genomes of Stigonematalean cyanobacteria (subsection V) and the evolution of oxygenic photosynthesis from prokaryotes to plastids.</title>
        <authorList>
            <person name="Dagan T."/>
            <person name="Roettger M."/>
            <person name="Stucken K."/>
            <person name="Landan G."/>
            <person name="Koch R."/>
            <person name="Major P."/>
            <person name="Gould S.B."/>
            <person name="Goremykin V.V."/>
            <person name="Rippka R."/>
            <person name="Tandeau de Marsac N."/>
            <person name="Gugger M."/>
            <person name="Lockhart P.J."/>
            <person name="Allen J.F."/>
            <person name="Brune I."/>
            <person name="Maus I."/>
            <person name="Puhler A."/>
            <person name="Martin W.F."/>
        </authorList>
    </citation>
    <scope>NUCLEOTIDE SEQUENCE [LARGE SCALE GENOMIC DNA]</scope>
    <source>
        <strain evidence="2 3">PCC 7110</strain>
    </source>
</reference>
<sequence length="99" mass="11198">MNRATFPDVLTLEEASEYLRLPVEAVLRQALQGKIPGRRIEDDWRFLKAAIDEWLRSQSGQTILLQQAGALEDDNSLAQLRATIYQARGRSEVDEEPSA</sequence>
<protein>
    <submittedName>
        <fullName evidence="2">Excisionase</fullName>
    </submittedName>
</protein>
<evidence type="ECO:0000259" key="1">
    <source>
        <dbReference type="Pfam" id="PF12728"/>
    </source>
</evidence>
<accession>A0A139XGP0</accession>
<dbReference type="OrthoDB" id="515428at2"/>
<dbReference type="Pfam" id="PF12728">
    <property type="entry name" value="HTH_17"/>
    <property type="match status" value="1"/>
</dbReference>
<keyword evidence="3" id="KW-1185">Reference proteome</keyword>